<proteinExistence type="predicted"/>
<keyword evidence="3" id="KW-1185">Reference proteome</keyword>
<dbReference type="EMBL" id="SWLB01000004">
    <property type="protein sequence ID" value="KAF3338935.1"/>
    <property type="molecule type" value="Genomic_DNA"/>
</dbReference>
<evidence type="ECO:0000256" key="1">
    <source>
        <dbReference type="SAM" id="MobiDB-lite"/>
    </source>
</evidence>
<accession>A0A833R641</accession>
<name>A0A833R641_9POAL</name>
<protein>
    <submittedName>
        <fullName evidence="2">Uncharacterized protein</fullName>
    </submittedName>
</protein>
<gene>
    <name evidence="2" type="ORF">FCM35_KLT16406</name>
</gene>
<feature type="region of interest" description="Disordered" evidence="1">
    <location>
        <begin position="1"/>
        <end position="21"/>
    </location>
</feature>
<evidence type="ECO:0000313" key="3">
    <source>
        <dbReference type="Proteomes" id="UP000623129"/>
    </source>
</evidence>
<comment type="caution">
    <text evidence="2">The sequence shown here is derived from an EMBL/GenBank/DDBJ whole genome shotgun (WGS) entry which is preliminary data.</text>
</comment>
<reference evidence="2" key="1">
    <citation type="submission" date="2020-01" db="EMBL/GenBank/DDBJ databases">
        <title>Genome sequence of Kobresia littledalei, the first chromosome-level genome in the family Cyperaceae.</title>
        <authorList>
            <person name="Qu G."/>
        </authorList>
    </citation>
    <scope>NUCLEOTIDE SEQUENCE</scope>
    <source>
        <strain evidence="2">C.B.Clarke</strain>
        <tissue evidence="2">Leaf</tissue>
    </source>
</reference>
<dbReference type="Proteomes" id="UP000623129">
    <property type="component" value="Unassembled WGS sequence"/>
</dbReference>
<sequence length="94" mass="10412">MGSREEGGVGEEAPGDARKEEAKLLQSEPLFNLVLQRLEELKHSEHVLYLFEEMLSLGEKDQELLSHLSSSLDLSVQLLANASLLEPSLHASRS</sequence>
<dbReference type="AlphaFoldDB" id="A0A833R641"/>
<evidence type="ECO:0000313" key="2">
    <source>
        <dbReference type="EMBL" id="KAF3338935.1"/>
    </source>
</evidence>
<organism evidence="2 3">
    <name type="scientific">Carex littledalei</name>
    <dbReference type="NCBI Taxonomy" id="544730"/>
    <lineage>
        <taxon>Eukaryota</taxon>
        <taxon>Viridiplantae</taxon>
        <taxon>Streptophyta</taxon>
        <taxon>Embryophyta</taxon>
        <taxon>Tracheophyta</taxon>
        <taxon>Spermatophyta</taxon>
        <taxon>Magnoliopsida</taxon>
        <taxon>Liliopsida</taxon>
        <taxon>Poales</taxon>
        <taxon>Cyperaceae</taxon>
        <taxon>Cyperoideae</taxon>
        <taxon>Cariceae</taxon>
        <taxon>Carex</taxon>
        <taxon>Carex subgen. Euthyceras</taxon>
    </lineage>
</organism>